<sequence length="402" mass="43826">MEALCDRLDALQETQMELIESDDGNLHSVLKYFRSLRSETMLLYAANQRGLTKVGLTRVPNKQACEANARKCIMMHLAVSSLLSSEYANEQWFLSEMSHEMYTTPPAETFKKKGRRVIVTFDNDKSNCMEYTCWSKIYYQLLNGGWVCVAAVVCHEGLFFDVEGERRCYVDFEAEAVKYGTGKNWTVFCDGECITDCTLVSSTSNTSTSTPSSLGHSTVPTTTRVQNTAPGGSTRKRNRHGGPPPFPPPSPPPAPPAPPEPPSPPPEPPAPPAPARAAGPEGQSCSRGPVLLPQGIGDSCRGGSDSDSDCDSAKRPRVDSGIPCVLIAGGANQVKCFRHKLKVQHKGLYRTCSTTWSWVGDESPEPNHRICVSFNTPEERAVFLKLVPVPSTAKVGLATLPF</sequence>
<dbReference type="InterPro" id="IPR035975">
    <property type="entry name" value="E2/EBNA1_C_sf"/>
</dbReference>
<evidence type="ECO:0000259" key="14">
    <source>
        <dbReference type="Pfam" id="PF00508"/>
    </source>
</evidence>
<dbReference type="GO" id="GO:0000166">
    <property type="term" value="F:nucleotide binding"/>
    <property type="evidence" value="ECO:0007669"/>
    <property type="project" value="UniProtKB-UniRule"/>
</dbReference>
<dbReference type="InterPro" id="IPR001866">
    <property type="entry name" value="PPV_E2_N"/>
</dbReference>
<feature type="compositionally biased region" description="Polar residues" evidence="13">
    <location>
        <begin position="214"/>
        <end position="231"/>
    </location>
</feature>
<feature type="compositionally biased region" description="Low complexity" evidence="13">
    <location>
        <begin position="202"/>
        <end position="213"/>
    </location>
</feature>
<dbReference type="InterPro" id="IPR036050">
    <property type="entry name" value="Regulatory_protein_E2_N"/>
</dbReference>
<dbReference type="EMBL" id="GU117620">
    <property type="protein sequence ID" value="ADJ96337.1"/>
    <property type="molecule type" value="Genomic_DNA"/>
</dbReference>
<keyword evidence="6 12" id="KW-1048">Host nucleus</keyword>
<keyword evidence="10 12" id="KW-0010">Activator</keyword>
<evidence type="ECO:0000256" key="12">
    <source>
        <dbReference type="HAMAP-Rule" id="MF_04001"/>
    </source>
</evidence>
<feature type="domain" description="Papillomavirus E2 C-terminal" evidence="15">
    <location>
        <begin position="323"/>
        <end position="398"/>
    </location>
</feature>
<evidence type="ECO:0000256" key="6">
    <source>
        <dbReference type="ARBA" id="ARBA00022562"/>
    </source>
</evidence>
<feature type="region of interest" description="Disordered" evidence="13">
    <location>
        <begin position="202"/>
        <end position="316"/>
    </location>
</feature>
<dbReference type="Pfam" id="PF00508">
    <property type="entry name" value="PPV_E2_N"/>
    <property type="match status" value="1"/>
</dbReference>
<feature type="domain" description="Papillomavirus E2 N-terminal" evidence="14">
    <location>
        <begin position="1"/>
        <end position="197"/>
    </location>
</feature>
<organism evidence="16 17">
    <name type="scientific">Delphinus delphis papillomavirus</name>
    <dbReference type="NCBI Taxonomy" id="706524"/>
    <lineage>
        <taxon>Viruses</taxon>
        <taxon>Monodnaviria</taxon>
        <taxon>Shotokuvirae</taxon>
        <taxon>Cossaviricota</taxon>
        <taxon>Papovaviricetes</taxon>
        <taxon>Zurhausenvirales</taxon>
        <taxon>Papillomaviridae</taxon>
        <taxon>Firstpapillomavirinae</taxon>
        <taxon>Upsilonpapillomavirus</taxon>
        <taxon>Upsilonpapillomavirus 1</taxon>
    </lineage>
</organism>
<evidence type="ECO:0000256" key="1">
    <source>
        <dbReference type="ARBA" id="ARBA00004147"/>
    </source>
</evidence>
<evidence type="ECO:0000313" key="16">
    <source>
        <dbReference type="EMBL" id="ADJ96337.1"/>
    </source>
</evidence>
<comment type="subcellular location">
    <subcellularLocation>
        <location evidence="1 12">Host nucleus</location>
    </subcellularLocation>
</comment>
<comment type="similarity">
    <text evidence="2">Belongs to the papillomaviridae E8^E2C protein family.</text>
</comment>
<evidence type="ECO:0000256" key="7">
    <source>
        <dbReference type="ARBA" id="ARBA00022705"/>
    </source>
</evidence>
<evidence type="ECO:0000313" key="17">
    <source>
        <dbReference type="Proteomes" id="UP000173402"/>
    </source>
</evidence>
<feature type="compositionally biased region" description="Pro residues" evidence="13">
    <location>
        <begin position="242"/>
        <end position="274"/>
    </location>
</feature>
<dbReference type="GO" id="GO:0003700">
    <property type="term" value="F:DNA-binding transcription factor activity"/>
    <property type="evidence" value="ECO:0007669"/>
    <property type="project" value="UniProtKB-UniRule"/>
</dbReference>
<dbReference type="GO" id="GO:0006275">
    <property type="term" value="P:regulation of DNA replication"/>
    <property type="evidence" value="ECO:0007669"/>
    <property type="project" value="UniProtKB-UniRule"/>
</dbReference>
<dbReference type="GO" id="GO:0042025">
    <property type="term" value="C:host cell nucleus"/>
    <property type="evidence" value="ECO:0007669"/>
    <property type="project" value="UniProtKB-SubCell"/>
</dbReference>
<dbReference type="Gene3D" id="1.10.287.30">
    <property type="entry name" value="E2 (early) protein, N terminal domain, subdomain 1"/>
    <property type="match status" value="1"/>
</dbReference>
<keyword evidence="9 12" id="KW-0238">DNA-binding</keyword>
<keyword evidence="8 12" id="KW-0805">Transcription regulation</keyword>
<comment type="PTM">
    <text evidence="12">Phosphorylated.</text>
</comment>
<reference evidence="16 17" key="1">
    <citation type="journal article" date="2011" name="Mol. Phylogenet. Evol.">
        <title>Modular organizations of novel cetacean papillomaviruses.</title>
        <authorList>
            <person name="Gottschling M."/>
            <person name="Bravo I.G."/>
            <person name="Schulz E."/>
            <person name="Bracho M.A."/>
            <person name="Deaville R."/>
            <person name="Jepson P.D."/>
            <person name="Bressem M.F."/>
            <person name="Stockfleth E."/>
            <person name="Nindl I."/>
        </authorList>
    </citation>
    <scope>NUCLEOTIDE SEQUENCE [LARGE SCALE GENOMIC DNA]</scope>
</reference>
<comment type="subunit">
    <text evidence="12">Binds DNA as homodimer. Interacts with protein E1; this interaction greatly increases E1 DNA-binding activity. Interacts with protein L1; this interaction enhances E2-dependent replication and transcription activation. Interacts with protein L2; this interaction inhibits E2 transcriptional activity but not DNA replication function E2. Interacts with protein E7; this interaction inhibits E7 oncogenic activity. Interacts with host TAF1; this interaction modulates E2-dependent transcriptional regulation. Interacts with host BRD4; this interaction mediates E2 transcriptional activation function. Additionally, the interaction with host BRD4 on mitotic chromosomes mediates tethering of the viral genome. Interacts with host TOPBP1; this interaction is required for optimal viral DNA replication.</text>
</comment>
<dbReference type="InterPro" id="IPR033668">
    <property type="entry name" value="Reg_prot_E2"/>
</dbReference>
<dbReference type="InterPro" id="IPR042503">
    <property type="entry name" value="Regulatory_protein_E2_N_1"/>
</dbReference>
<dbReference type="SUPFAM" id="SSF54957">
    <property type="entry name" value="Viral DNA-binding domain"/>
    <property type="match status" value="1"/>
</dbReference>
<dbReference type="GO" id="GO:0006351">
    <property type="term" value="P:DNA-templated transcription"/>
    <property type="evidence" value="ECO:0007669"/>
    <property type="project" value="UniProtKB-UniRule"/>
</dbReference>
<dbReference type="GO" id="GO:0039693">
    <property type="term" value="P:viral DNA genome replication"/>
    <property type="evidence" value="ECO:0007669"/>
    <property type="project" value="UniProtKB-UniRule"/>
</dbReference>
<dbReference type="SUPFAM" id="SSF51332">
    <property type="entry name" value="E2 regulatory, transactivation domain"/>
    <property type="match status" value="1"/>
</dbReference>
<keyword evidence="7 12" id="KW-0235">DNA replication</keyword>
<evidence type="ECO:0000256" key="10">
    <source>
        <dbReference type="ARBA" id="ARBA00023159"/>
    </source>
</evidence>
<evidence type="ECO:0000256" key="13">
    <source>
        <dbReference type="SAM" id="MobiDB-lite"/>
    </source>
</evidence>
<dbReference type="InterPro" id="IPR012677">
    <property type="entry name" value="Nucleotide-bd_a/b_plait_sf"/>
</dbReference>
<dbReference type="HAMAP" id="MF_04001">
    <property type="entry name" value="PPV_E2"/>
    <property type="match status" value="1"/>
</dbReference>
<name>F2VIQ2_9PAPI</name>
<dbReference type="Gene3D" id="3.30.70.330">
    <property type="match status" value="1"/>
</dbReference>
<evidence type="ECO:0000256" key="3">
    <source>
        <dbReference type="ARBA" id="ARBA00022491"/>
    </source>
</evidence>
<evidence type="ECO:0000256" key="2">
    <source>
        <dbReference type="ARBA" id="ARBA00007794"/>
    </source>
</evidence>
<proteinExistence type="inferred from homology"/>
<dbReference type="GO" id="GO:0003677">
    <property type="term" value="F:DNA binding"/>
    <property type="evidence" value="ECO:0007669"/>
    <property type="project" value="UniProtKB-UniRule"/>
</dbReference>
<dbReference type="Pfam" id="PF00511">
    <property type="entry name" value="PPV_E2_C"/>
    <property type="match status" value="1"/>
</dbReference>
<evidence type="ECO:0000256" key="11">
    <source>
        <dbReference type="ARBA" id="ARBA00023163"/>
    </source>
</evidence>
<evidence type="ECO:0000256" key="4">
    <source>
        <dbReference type="ARBA" id="ARBA00022518"/>
    </source>
</evidence>
<dbReference type="InterPro" id="IPR000427">
    <property type="entry name" value="Papillomavirus_E2_C"/>
</dbReference>
<dbReference type="Proteomes" id="UP000173402">
    <property type="component" value="Segment"/>
</dbReference>
<comment type="function">
    <text evidence="12">Plays a role in the initiation of viral DNA replication. A dimer of E2 interacts with a dimer of E1 in order to improve specificity of E1 DNA binding activity. Once the complex recognizes and binds DNA at specific sites, the E2 dimer is removed from DNA. E2 also regulates viral transcription through binding to the E2RE response element (5'-ACCNNNNNNGGT-3') present in multiple copies in the regulatory regions of the viral genome. Activates or represses transcription depending on E2RE's position with regards to proximal promoter elements including the TATA-box. Repression occurs by sterically hindering the assembly of the transcription initiation complex.</text>
</comment>
<keyword evidence="3 12" id="KW-0678">Repressor</keyword>
<comment type="similarity">
    <text evidence="12">Belongs to the papillomaviridae E2 protein family.</text>
</comment>
<dbReference type="GO" id="GO:0006260">
    <property type="term" value="P:DNA replication"/>
    <property type="evidence" value="ECO:0007669"/>
    <property type="project" value="UniProtKB-KW"/>
</dbReference>
<evidence type="ECO:0000256" key="5">
    <source>
        <dbReference type="ARBA" id="ARBA00022553"/>
    </source>
</evidence>
<keyword evidence="5 12" id="KW-0597">Phosphoprotein</keyword>
<accession>F2VIQ2</accession>
<keyword evidence="4 12" id="KW-0244">Early protein</keyword>
<keyword evidence="11 12" id="KW-0804">Transcription</keyword>
<evidence type="ECO:0000256" key="8">
    <source>
        <dbReference type="ARBA" id="ARBA00023015"/>
    </source>
</evidence>
<dbReference type="InterPro" id="IPR042504">
    <property type="entry name" value="Regulatory_protein_E2_N_2"/>
</dbReference>
<comment type="caution">
    <text evidence="12">Lacks conserved residue(s) required for the propagation of feature annotation.</text>
</comment>
<evidence type="ECO:0000259" key="15">
    <source>
        <dbReference type="Pfam" id="PF00511"/>
    </source>
</evidence>
<gene>
    <name evidence="12 16" type="primary">E2</name>
</gene>
<feature type="region of interest" description="DNA-binding domain" evidence="12">
    <location>
        <begin position="322"/>
        <end position="402"/>
    </location>
</feature>
<dbReference type="Gene3D" id="2.170.200.10">
    <property type="entry name" value="Papillomavirus E2 early protein domain"/>
    <property type="match status" value="1"/>
</dbReference>
<protein>
    <recommendedName>
        <fullName evidence="12">Regulatory protein E2</fullName>
    </recommendedName>
</protein>
<evidence type="ECO:0000256" key="9">
    <source>
        <dbReference type="ARBA" id="ARBA00023125"/>
    </source>
</evidence>